<evidence type="ECO:0000256" key="6">
    <source>
        <dbReference type="ARBA" id="ARBA00022692"/>
    </source>
</evidence>
<keyword evidence="5 10" id="KW-0145">Chemotaxis</keyword>
<keyword evidence="9 10" id="KW-0472">Membrane</keyword>
<organism evidence="11 12">
    <name type="scientific">Candidatus Propionivibrio aalborgensis</name>
    <dbReference type="NCBI Taxonomy" id="1860101"/>
    <lineage>
        <taxon>Bacteria</taxon>
        <taxon>Pseudomonadati</taxon>
        <taxon>Pseudomonadota</taxon>
        <taxon>Betaproteobacteria</taxon>
        <taxon>Rhodocyclales</taxon>
        <taxon>Rhodocyclaceae</taxon>
        <taxon>Propionivibrio</taxon>
    </lineage>
</organism>
<protein>
    <recommendedName>
        <fullName evidence="10">Flagellar protein FliL</fullName>
    </recommendedName>
</protein>
<dbReference type="PANTHER" id="PTHR35091">
    <property type="entry name" value="FLAGELLAR PROTEIN FLIL"/>
    <property type="match status" value="1"/>
</dbReference>
<keyword evidence="8 10" id="KW-1133">Transmembrane helix</keyword>
<sequence>MAKEAKPEAEVAEAAPPKKKSKKLLIIIAIVVVLVLVIGGAAAFLLLKARSAHDGEDGATSAEMEKSGKKGKEVIPVYVALDAFTVNLVPENGDQFLQLMISVEVDDAHVGEKLNMYAPKIRNNVMLLLSGKKAAELMTKEGKETLANEVRNLMNGILDPYANKGEGPVREVLFTSFIIQ</sequence>
<evidence type="ECO:0000256" key="5">
    <source>
        <dbReference type="ARBA" id="ARBA00022500"/>
    </source>
</evidence>
<dbReference type="Proteomes" id="UP000199600">
    <property type="component" value="Unassembled WGS sequence"/>
</dbReference>
<dbReference type="AlphaFoldDB" id="A0A1A8XUA2"/>
<evidence type="ECO:0000256" key="8">
    <source>
        <dbReference type="ARBA" id="ARBA00022989"/>
    </source>
</evidence>
<evidence type="ECO:0000256" key="1">
    <source>
        <dbReference type="ARBA" id="ARBA00002254"/>
    </source>
</evidence>
<name>A0A1A8XUA2_9RHOO</name>
<dbReference type="EMBL" id="FLQY01000137">
    <property type="protein sequence ID" value="SBT07508.1"/>
    <property type="molecule type" value="Genomic_DNA"/>
</dbReference>
<comment type="function">
    <text evidence="1 10">Controls the rotational direction of flagella during chemotaxis.</text>
</comment>
<reference evidence="11 12" key="1">
    <citation type="submission" date="2016-06" db="EMBL/GenBank/DDBJ databases">
        <authorList>
            <person name="Kjaerup R.B."/>
            <person name="Dalgaard T.S."/>
            <person name="Juul-Madsen H.R."/>
        </authorList>
    </citation>
    <scope>NUCLEOTIDE SEQUENCE [LARGE SCALE GENOMIC DNA]</scope>
    <source>
        <strain evidence="11">2</strain>
    </source>
</reference>
<gene>
    <name evidence="11" type="ORF">PROAA_2210011</name>
</gene>
<keyword evidence="11" id="KW-0969">Cilium</keyword>
<evidence type="ECO:0000313" key="12">
    <source>
        <dbReference type="Proteomes" id="UP000199600"/>
    </source>
</evidence>
<feature type="transmembrane region" description="Helical" evidence="10">
    <location>
        <begin position="24"/>
        <end position="47"/>
    </location>
</feature>
<evidence type="ECO:0000256" key="7">
    <source>
        <dbReference type="ARBA" id="ARBA00022779"/>
    </source>
</evidence>
<keyword evidence="12" id="KW-1185">Reference proteome</keyword>
<evidence type="ECO:0000256" key="9">
    <source>
        <dbReference type="ARBA" id="ARBA00023136"/>
    </source>
</evidence>
<dbReference type="GO" id="GO:0005886">
    <property type="term" value="C:plasma membrane"/>
    <property type="evidence" value="ECO:0007669"/>
    <property type="project" value="UniProtKB-SubCell"/>
</dbReference>
<dbReference type="GO" id="GO:0071978">
    <property type="term" value="P:bacterial-type flagellum-dependent swarming motility"/>
    <property type="evidence" value="ECO:0007669"/>
    <property type="project" value="TreeGrafter"/>
</dbReference>
<comment type="similarity">
    <text evidence="3 10">Belongs to the FliL family.</text>
</comment>
<keyword evidence="4" id="KW-1003">Cell membrane</keyword>
<evidence type="ECO:0000256" key="4">
    <source>
        <dbReference type="ARBA" id="ARBA00022475"/>
    </source>
</evidence>
<dbReference type="RefSeq" id="WP_186410904.1">
    <property type="nucleotide sequence ID" value="NZ_FLQY01000137.1"/>
</dbReference>
<evidence type="ECO:0000256" key="2">
    <source>
        <dbReference type="ARBA" id="ARBA00004162"/>
    </source>
</evidence>
<keyword evidence="11" id="KW-0282">Flagellum</keyword>
<evidence type="ECO:0000313" key="11">
    <source>
        <dbReference type="EMBL" id="SBT07508.1"/>
    </source>
</evidence>
<evidence type="ECO:0000256" key="10">
    <source>
        <dbReference type="RuleBase" id="RU364125"/>
    </source>
</evidence>
<dbReference type="PANTHER" id="PTHR35091:SF2">
    <property type="entry name" value="FLAGELLAR PROTEIN FLIL"/>
    <property type="match status" value="1"/>
</dbReference>
<evidence type="ECO:0000256" key="3">
    <source>
        <dbReference type="ARBA" id="ARBA00008281"/>
    </source>
</evidence>
<dbReference type="InterPro" id="IPR005503">
    <property type="entry name" value="FliL"/>
</dbReference>
<dbReference type="Pfam" id="PF03748">
    <property type="entry name" value="FliL"/>
    <property type="match status" value="1"/>
</dbReference>
<keyword evidence="6 10" id="KW-0812">Transmembrane</keyword>
<comment type="subcellular location">
    <subcellularLocation>
        <location evidence="10">Cell inner membrane</location>
    </subcellularLocation>
    <subcellularLocation>
        <location evidence="2">Cell membrane</location>
        <topology evidence="2">Single-pass membrane protein</topology>
    </subcellularLocation>
</comment>
<keyword evidence="7 10" id="KW-0283">Flagellar rotation</keyword>
<dbReference type="GO" id="GO:0006935">
    <property type="term" value="P:chemotaxis"/>
    <property type="evidence" value="ECO:0007669"/>
    <property type="project" value="UniProtKB-KW"/>
</dbReference>
<keyword evidence="11" id="KW-0966">Cell projection</keyword>
<dbReference type="GO" id="GO:0009425">
    <property type="term" value="C:bacterial-type flagellum basal body"/>
    <property type="evidence" value="ECO:0007669"/>
    <property type="project" value="InterPro"/>
</dbReference>
<proteinExistence type="inferred from homology"/>
<keyword evidence="10" id="KW-0997">Cell inner membrane</keyword>
<accession>A0A1A8XUA2</accession>